<keyword evidence="2 3" id="KW-0378">Hydrolase</keyword>
<dbReference type="AlphaFoldDB" id="A0A6A5Y1T2"/>
<dbReference type="PANTHER" id="PTHR11559">
    <property type="entry name" value="CARBOXYLESTERASE"/>
    <property type="match status" value="1"/>
</dbReference>
<sequence>MRSFLSILLSASLFPIIKCVSIRAGGDLDVQIANGVVHGTSDKVTPSVRQFLSIPYAQPPLGNLRFAPPLKAKPFGSLDAKAFGPACLQTTNSSYPVDEFNIKGRFAEDCLSLSIWTPFGKSKPDKLPVFIFVHGGGFNSGGQNTPYQIPAQWVERTKGHVVVTINYRLTLLGFAVSSALDEINVGLLDQRLAIEWVRDNIAEFGGDPSHIVLWGQSAGAISVAYYPYSYPDDPIVSALITDSGTEGSLPIKPKPKAGEEDKDFKTAAKYFGCADSLTPTARLECVRNVPEDKVSKWLDVTLADSSQLTYPRPTVDDKIIFADYADLTKKGRVAKIPAIIGTNSGERLPLLSSLFLCPSWRTANNRLAAKIPTFRYEYHGDFKNISPFGAQHLMELPLLFGTHPLFRGNSTELEWRTSYAMQDAWLAFAKDGVNGLRGQGWRLYDRSLGGNVRFFGNGVPAKDGDTTVNELLCGPAAAQNDVGDAQLARDLLAEGLEG</sequence>
<dbReference type="InterPro" id="IPR019826">
    <property type="entry name" value="Carboxylesterase_B_AS"/>
</dbReference>
<dbReference type="RefSeq" id="XP_033387129.1">
    <property type="nucleotide sequence ID" value="XM_033530823.1"/>
</dbReference>
<keyword evidence="6" id="KW-1185">Reference proteome</keyword>
<dbReference type="EC" id="3.1.1.-" evidence="3"/>
<dbReference type="SUPFAM" id="SSF53474">
    <property type="entry name" value="alpha/beta-Hydrolases"/>
    <property type="match status" value="1"/>
</dbReference>
<dbReference type="InterPro" id="IPR002018">
    <property type="entry name" value="CarbesteraseB"/>
</dbReference>
<dbReference type="OrthoDB" id="408631at2759"/>
<dbReference type="Pfam" id="PF00135">
    <property type="entry name" value="COesterase"/>
    <property type="match status" value="2"/>
</dbReference>
<feature type="domain" description="Carboxylesterase type B" evidence="4">
    <location>
        <begin position="29"/>
        <end position="351"/>
    </location>
</feature>
<gene>
    <name evidence="5" type="ORF">BU24DRAFT_447422</name>
</gene>
<dbReference type="EMBL" id="ML978067">
    <property type="protein sequence ID" value="KAF2018790.1"/>
    <property type="molecule type" value="Genomic_DNA"/>
</dbReference>
<protein>
    <recommendedName>
        <fullName evidence="3">Carboxylic ester hydrolase</fullName>
        <ecNumber evidence="3">3.1.1.-</ecNumber>
    </recommendedName>
</protein>
<evidence type="ECO:0000256" key="3">
    <source>
        <dbReference type="RuleBase" id="RU361235"/>
    </source>
</evidence>
<evidence type="ECO:0000313" key="6">
    <source>
        <dbReference type="Proteomes" id="UP000799778"/>
    </source>
</evidence>
<feature type="chain" id="PRO_5025715116" description="Carboxylic ester hydrolase" evidence="3">
    <location>
        <begin position="20"/>
        <end position="498"/>
    </location>
</feature>
<dbReference type="InterPro" id="IPR050309">
    <property type="entry name" value="Type-B_Carboxylest/Lipase"/>
</dbReference>
<comment type="similarity">
    <text evidence="1 3">Belongs to the type-B carboxylesterase/lipase family.</text>
</comment>
<proteinExistence type="inferred from homology"/>
<dbReference type="Gene3D" id="3.40.50.1820">
    <property type="entry name" value="alpha/beta hydrolase"/>
    <property type="match status" value="2"/>
</dbReference>
<keyword evidence="3" id="KW-0732">Signal</keyword>
<reference evidence="5" key="1">
    <citation type="journal article" date="2020" name="Stud. Mycol.">
        <title>101 Dothideomycetes genomes: a test case for predicting lifestyles and emergence of pathogens.</title>
        <authorList>
            <person name="Haridas S."/>
            <person name="Albert R."/>
            <person name="Binder M."/>
            <person name="Bloem J."/>
            <person name="Labutti K."/>
            <person name="Salamov A."/>
            <person name="Andreopoulos B."/>
            <person name="Baker S."/>
            <person name="Barry K."/>
            <person name="Bills G."/>
            <person name="Bluhm B."/>
            <person name="Cannon C."/>
            <person name="Castanera R."/>
            <person name="Culley D."/>
            <person name="Daum C."/>
            <person name="Ezra D."/>
            <person name="Gonzalez J."/>
            <person name="Henrissat B."/>
            <person name="Kuo A."/>
            <person name="Liang C."/>
            <person name="Lipzen A."/>
            <person name="Lutzoni F."/>
            <person name="Magnuson J."/>
            <person name="Mondo S."/>
            <person name="Nolan M."/>
            <person name="Ohm R."/>
            <person name="Pangilinan J."/>
            <person name="Park H.-J."/>
            <person name="Ramirez L."/>
            <person name="Alfaro M."/>
            <person name="Sun H."/>
            <person name="Tritt A."/>
            <person name="Yoshinaga Y."/>
            <person name="Zwiers L.-H."/>
            <person name="Turgeon B."/>
            <person name="Goodwin S."/>
            <person name="Spatafora J."/>
            <person name="Crous P."/>
            <person name="Grigoriev I."/>
        </authorList>
    </citation>
    <scope>NUCLEOTIDE SEQUENCE</scope>
    <source>
        <strain evidence="5">CBS 175.79</strain>
    </source>
</reference>
<dbReference type="InterPro" id="IPR029058">
    <property type="entry name" value="AB_hydrolase_fold"/>
</dbReference>
<organism evidence="5 6">
    <name type="scientific">Aaosphaeria arxii CBS 175.79</name>
    <dbReference type="NCBI Taxonomy" id="1450172"/>
    <lineage>
        <taxon>Eukaryota</taxon>
        <taxon>Fungi</taxon>
        <taxon>Dikarya</taxon>
        <taxon>Ascomycota</taxon>
        <taxon>Pezizomycotina</taxon>
        <taxon>Dothideomycetes</taxon>
        <taxon>Pleosporomycetidae</taxon>
        <taxon>Pleosporales</taxon>
        <taxon>Pleosporales incertae sedis</taxon>
        <taxon>Aaosphaeria</taxon>
    </lineage>
</organism>
<evidence type="ECO:0000256" key="1">
    <source>
        <dbReference type="ARBA" id="ARBA00005964"/>
    </source>
</evidence>
<accession>A0A6A5Y1T2</accession>
<name>A0A6A5Y1T2_9PLEO</name>
<evidence type="ECO:0000256" key="2">
    <source>
        <dbReference type="ARBA" id="ARBA00022801"/>
    </source>
</evidence>
<evidence type="ECO:0000259" key="4">
    <source>
        <dbReference type="Pfam" id="PF00135"/>
    </source>
</evidence>
<feature type="domain" description="Carboxylesterase type B" evidence="4">
    <location>
        <begin position="353"/>
        <end position="442"/>
    </location>
</feature>
<dbReference type="GeneID" id="54288220"/>
<dbReference type="GO" id="GO:0016787">
    <property type="term" value="F:hydrolase activity"/>
    <property type="evidence" value="ECO:0007669"/>
    <property type="project" value="UniProtKB-KW"/>
</dbReference>
<dbReference type="Proteomes" id="UP000799778">
    <property type="component" value="Unassembled WGS sequence"/>
</dbReference>
<dbReference type="PROSITE" id="PS00122">
    <property type="entry name" value="CARBOXYLESTERASE_B_1"/>
    <property type="match status" value="1"/>
</dbReference>
<evidence type="ECO:0000313" key="5">
    <source>
        <dbReference type="EMBL" id="KAF2018790.1"/>
    </source>
</evidence>
<feature type="signal peptide" evidence="3">
    <location>
        <begin position="1"/>
        <end position="19"/>
    </location>
</feature>